<evidence type="ECO:0000313" key="3">
    <source>
        <dbReference type="Proteomes" id="UP000676325"/>
    </source>
</evidence>
<name>A0A941ELL5_9ACTN</name>
<dbReference type="PANTHER" id="PTHR33627:SF1">
    <property type="entry name" value="TRANSPOSASE"/>
    <property type="match status" value="1"/>
</dbReference>
<protein>
    <submittedName>
        <fullName evidence="2">Transposase</fullName>
    </submittedName>
</protein>
<reference evidence="2" key="1">
    <citation type="submission" date="2021-04" db="EMBL/GenBank/DDBJ databases">
        <title>Genome based classification of Actinospica acidithermotolerans sp. nov., an actinobacterium isolated from an Indonesian hot spring.</title>
        <authorList>
            <person name="Kusuma A.B."/>
            <person name="Putra K.E."/>
            <person name="Nafisah S."/>
            <person name="Loh J."/>
            <person name="Nouioui I."/>
            <person name="Goodfellow M."/>
        </authorList>
    </citation>
    <scope>NUCLEOTIDE SEQUENCE</scope>
    <source>
        <strain evidence="2">MGRD01-02</strain>
    </source>
</reference>
<feature type="domain" description="Transposase IS701-like DDE" evidence="1">
    <location>
        <begin position="37"/>
        <end position="267"/>
    </location>
</feature>
<evidence type="ECO:0000313" key="2">
    <source>
        <dbReference type="EMBL" id="MBR7829819.1"/>
    </source>
</evidence>
<keyword evidence="3" id="KW-1185">Reference proteome</keyword>
<gene>
    <name evidence="2" type="ORF">KDK95_26175</name>
</gene>
<dbReference type="InterPro" id="IPR038721">
    <property type="entry name" value="IS701-like_DDE_dom"/>
</dbReference>
<organism evidence="2 3">
    <name type="scientific">Actinospica acidithermotolerans</name>
    <dbReference type="NCBI Taxonomy" id="2828514"/>
    <lineage>
        <taxon>Bacteria</taxon>
        <taxon>Bacillati</taxon>
        <taxon>Actinomycetota</taxon>
        <taxon>Actinomycetes</taxon>
        <taxon>Catenulisporales</taxon>
        <taxon>Actinospicaceae</taxon>
        <taxon>Actinospica</taxon>
    </lineage>
</organism>
<dbReference type="RefSeq" id="WP_212520953.1">
    <property type="nucleotide sequence ID" value="NZ_JAGSOH010000101.1"/>
</dbReference>
<accession>A0A941ELL5</accession>
<comment type="caution">
    <text evidence="2">The sequence shown here is derived from an EMBL/GenBank/DDBJ whole genome shotgun (WGS) entry which is preliminary data.</text>
</comment>
<dbReference type="Proteomes" id="UP000676325">
    <property type="component" value="Unassembled WGS sequence"/>
</dbReference>
<evidence type="ECO:0000259" key="1">
    <source>
        <dbReference type="Pfam" id="PF13546"/>
    </source>
</evidence>
<dbReference type="InterPro" id="IPR039365">
    <property type="entry name" value="IS701-like"/>
</dbReference>
<dbReference type="PANTHER" id="PTHR33627">
    <property type="entry name" value="TRANSPOSASE"/>
    <property type="match status" value="1"/>
</dbReference>
<dbReference type="EMBL" id="JAGSOH010000101">
    <property type="protein sequence ID" value="MBR7829819.1"/>
    <property type="molecule type" value="Genomic_DNA"/>
</dbReference>
<sequence>MHRSVSESADAPGAQDGAELAHFGADRESVYTALCARLFDHLPRSDQRNRGTDYLLGLLAAQGRKSIRNIAALFGGPEVEQRLHHFVCSSTWDWAPMRRALAEYLHEATAPAAWVAAPMIIPKTGTSSIGVDRRFVPELGRVLNAQQAVGVWAAAEDYSCPVNWRLQLSGPWLEDGARRRALIPDLVGAAGLEECTAEVCVETARDWRLPQRPVVLDARAMNAATVVRRLLAADVPFLARVAGGLRLAPVDAALSRWSSRPEAARAITKVARTLLRPVAWRNHEAGGGARGGMAAAIRVELERPAARTAGRAELSLLSVAGDRHGGGEEFWLTDRSPAELPALVRLTRLPGRVHRDLHEVADEVGVRDFTGRSYAGWHRHITLASAAHAVRALEAAGAA</sequence>
<proteinExistence type="predicted"/>
<dbReference type="Pfam" id="PF13546">
    <property type="entry name" value="DDE_5"/>
    <property type="match status" value="1"/>
</dbReference>
<dbReference type="AlphaFoldDB" id="A0A941ELL5"/>